<dbReference type="Proteomes" id="UP001374599">
    <property type="component" value="Unassembled WGS sequence"/>
</dbReference>
<organism evidence="1 2">
    <name type="scientific">Vallitalea maricola</name>
    <dbReference type="NCBI Taxonomy" id="3074433"/>
    <lineage>
        <taxon>Bacteria</taxon>
        <taxon>Bacillati</taxon>
        <taxon>Bacillota</taxon>
        <taxon>Clostridia</taxon>
        <taxon>Lachnospirales</taxon>
        <taxon>Vallitaleaceae</taxon>
        <taxon>Vallitalea</taxon>
    </lineage>
</organism>
<accession>A0ACB5ULB4</accession>
<reference evidence="1" key="1">
    <citation type="submission" date="2023-09" db="EMBL/GenBank/DDBJ databases">
        <title>Vallitalea sediminicola and Vallitalea maricola sp. nov., anaerobic bacteria isolated from marine sediment.</title>
        <authorList>
            <person name="Hirano S."/>
            <person name="Maeda A."/>
            <person name="Terahara T."/>
            <person name="Mori K."/>
            <person name="Hamada M."/>
            <person name="Matsumoto R."/>
            <person name="Kobayashi T."/>
        </authorList>
    </citation>
    <scope>NUCLEOTIDE SEQUENCE</scope>
    <source>
        <strain evidence="1">AN17-2</strain>
    </source>
</reference>
<name>A0ACB5ULB4_9FIRM</name>
<proteinExistence type="predicted"/>
<protein>
    <submittedName>
        <fullName evidence="1">Uncharacterized protein</fullName>
    </submittedName>
</protein>
<comment type="caution">
    <text evidence="1">The sequence shown here is derived from an EMBL/GenBank/DDBJ whole genome shotgun (WGS) entry which is preliminary data.</text>
</comment>
<dbReference type="EMBL" id="BTPU01000045">
    <property type="protein sequence ID" value="GMQ63556.1"/>
    <property type="molecule type" value="Genomic_DNA"/>
</dbReference>
<evidence type="ECO:0000313" key="2">
    <source>
        <dbReference type="Proteomes" id="UP001374599"/>
    </source>
</evidence>
<sequence>MKKILSLLLIISMIFSTNIMIYGTEDEPSDWAKEDVKEAINKGYVPEHLQNNYQQPITREEFAELFVTAIFTENNISNDSCHFDTKSEWEFQKLTPENFLSKVTTTEYFTDTDNPYIKVANILGIVNGNGNHKFHPDELITREQAAVMFMNYLHTVDSDDRDDAVKQLSDLDEASSWAREAVICTYGRGYIKGIKNPVFLDDSWEVIEKGYFDTKSNLTREQAITIILRTHQKRCLLNNLLLRGYLRLNMDDLMSGFEIDGNTIKMKRSGFDSKYTLGMKYLKSAKLDSYVNNYTSEEIEAISVLPLGAETLRNMYSIERMDRILSGKEVTYDYEIFSATYNKSGYLAVFEKNEDYGYWAGTGFSIHYYSNGKWHILECKSIQ</sequence>
<keyword evidence="2" id="KW-1185">Reference proteome</keyword>
<gene>
    <name evidence="1" type="ORF">AN2V17_27900</name>
</gene>
<evidence type="ECO:0000313" key="1">
    <source>
        <dbReference type="EMBL" id="GMQ63556.1"/>
    </source>
</evidence>